<evidence type="ECO:0000256" key="1">
    <source>
        <dbReference type="ARBA" id="ARBA00006583"/>
    </source>
</evidence>
<dbReference type="InterPro" id="IPR003593">
    <property type="entry name" value="AAA+_ATPase"/>
</dbReference>
<evidence type="ECO:0000259" key="12">
    <source>
        <dbReference type="SMART" id="SM00382"/>
    </source>
</evidence>
<keyword evidence="15" id="KW-1185">Reference proteome</keyword>
<dbReference type="RefSeq" id="WP_012992638.1">
    <property type="nucleotide sequence ID" value="NC_013895.2"/>
</dbReference>
<dbReference type="GO" id="GO:0005886">
    <property type="term" value="C:plasma membrane"/>
    <property type="evidence" value="ECO:0007669"/>
    <property type="project" value="TreeGrafter"/>
</dbReference>
<keyword evidence="7 8" id="KW-0238">DNA-binding</keyword>
<organism evidence="14 15">
    <name type="scientific">Mageeibacillus indolicus (strain UPII9-5)</name>
    <name type="common">Clostridiales genomosp. BVAB3 (strain UPII9-5)</name>
    <dbReference type="NCBI Taxonomy" id="699246"/>
    <lineage>
        <taxon>Bacteria</taxon>
        <taxon>Bacillati</taxon>
        <taxon>Bacillota</taxon>
        <taxon>Clostridia</taxon>
        <taxon>Eubacteriales</taxon>
        <taxon>Oscillospiraceae</taxon>
        <taxon>Mageeibacillus</taxon>
    </lineage>
</organism>
<keyword evidence="4 8" id="KW-0547">Nucleotide-binding</keyword>
<keyword evidence="5 8" id="KW-0067">ATP-binding</keyword>
<sequence>MPIIAKDLWNQALIKIAKEIPEITFKTWIAPLKAVSCEGDTFVLEAPNEFNRDQVKQYEAFFRNALMSIVPVQFHIKLTYEGAETPTKNTFSLPQTSIEGNINPAFTFDNFIVGSSNAHAHAACVSVAQNSRVFNPLFLYGGSGLGKTHLLHAIGNYVKQHQPEKHIIYVPCEQFVNEFIRTIRENSYDSFRQKYRNCDMLLIDDIQFIESKEQMQIEFFSTFNALTENGSNIIMTCDKPPHSLSSLEERLRTRFASGVIVDINIPNFETRVAILQKRAEFLNIQVSYDILEYIAHNFVSSIRELEGAFTTVISYSYISGKLDLSVAKAALNNLISPSKRKSMTPETIIPIVARYFNFTEDEIKSKNKNKDLAIARQVTMYLLTKHSDLTYEQIGKIIGGKHHSTVMYGFNKINDEIKGGNQTIISAVNDLNQRILGG</sequence>
<dbReference type="eggNOG" id="COG0593">
    <property type="taxonomic scope" value="Bacteria"/>
</dbReference>
<comment type="subunit">
    <text evidence="8">Oligomerizes as a right-handed, spiral filament on DNA at oriC.</text>
</comment>
<evidence type="ECO:0000313" key="14">
    <source>
        <dbReference type="EMBL" id="ADC91834.1"/>
    </source>
</evidence>
<feature type="domain" description="Chromosomal replication initiator DnaA C-terminal" evidence="13">
    <location>
        <begin position="344"/>
        <end position="413"/>
    </location>
</feature>
<evidence type="ECO:0000259" key="13">
    <source>
        <dbReference type="SMART" id="SM00760"/>
    </source>
</evidence>
<keyword evidence="2 8" id="KW-0963">Cytoplasm</keyword>
<dbReference type="GO" id="GO:0006275">
    <property type="term" value="P:regulation of DNA replication"/>
    <property type="evidence" value="ECO:0007669"/>
    <property type="project" value="UniProtKB-UniRule"/>
</dbReference>
<dbReference type="GO" id="GO:0005737">
    <property type="term" value="C:cytoplasm"/>
    <property type="evidence" value="ECO:0007669"/>
    <property type="project" value="UniProtKB-SubCell"/>
</dbReference>
<dbReference type="Gene3D" id="3.30.300.180">
    <property type="match status" value="1"/>
</dbReference>
<dbReference type="InterPro" id="IPR013159">
    <property type="entry name" value="DnaA_C"/>
</dbReference>
<evidence type="ECO:0000256" key="11">
    <source>
        <dbReference type="RuleBase" id="RU004227"/>
    </source>
</evidence>
<dbReference type="Pfam" id="PF08299">
    <property type="entry name" value="Bac_DnaA_C"/>
    <property type="match status" value="1"/>
</dbReference>
<evidence type="ECO:0000256" key="3">
    <source>
        <dbReference type="ARBA" id="ARBA00022705"/>
    </source>
</evidence>
<dbReference type="InterPro" id="IPR020591">
    <property type="entry name" value="Chromosome_initiator_DnaA-like"/>
</dbReference>
<dbReference type="GO" id="GO:0005524">
    <property type="term" value="F:ATP binding"/>
    <property type="evidence" value="ECO:0007669"/>
    <property type="project" value="UniProtKB-UniRule"/>
</dbReference>
<dbReference type="SUPFAM" id="SSF52540">
    <property type="entry name" value="P-loop containing nucleoside triphosphate hydrolases"/>
    <property type="match status" value="1"/>
</dbReference>
<evidence type="ECO:0000256" key="7">
    <source>
        <dbReference type="ARBA" id="ARBA00023125"/>
    </source>
</evidence>
<dbReference type="Pfam" id="PF00308">
    <property type="entry name" value="Bac_DnaA"/>
    <property type="match status" value="1"/>
</dbReference>
<dbReference type="AlphaFoldDB" id="D3QZT8"/>
<dbReference type="NCBIfam" id="TIGR00362">
    <property type="entry name" value="DnaA"/>
    <property type="match status" value="1"/>
</dbReference>
<keyword evidence="3 8" id="KW-0235">DNA replication</keyword>
<comment type="function">
    <text evidence="8 10">Plays an essential role in the initiation and regulation of chromosomal replication. ATP-DnaA binds to the origin of replication (oriC) to initiate formation of the DNA replication initiation complex once per cell cycle. Binds the DnaA box (a 9 base pair repeat at the origin) and separates the double-stranded (ds)DNA. Forms a right-handed helical filament on oriC DNA; dsDNA binds to the exterior of the filament while single-stranded (ss)DNA is stabiized in the filament's interior. The ATP-DnaA-oriC complex binds and stabilizes one strand of the AT-rich DNA unwinding element (DUE), permitting loading of DNA polymerase. After initiation quickly degrades to an ADP-DnaA complex that is not apt for DNA replication. Binds acidic phospholipids.</text>
</comment>
<evidence type="ECO:0000256" key="2">
    <source>
        <dbReference type="ARBA" id="ARBA00022490"/>
    </source>
</evidence>
<dbReference type="GO" id="GO:0003688">
    <property type="term" value="F:DNA replication origin binding"/>
    <property type="evidence" value="ECO:0007669"/>
    <property type="project" value="UniProtKB-UniRule"/>
</dbReference>
<feature type="domain" description="AAA+ ATPase" evidence="12">
    <location>
        <begin position="133"/>
        <end position="266"/>
    </location>
</feature>
<dbReference type="PANTHER" id="PTHR30050:SF2">
    <property type="entry name" value="CHROMOSOMAL REPLICATION INITIATOR PROTEIN DNAA"/>
    <property type="match status" value="1"/>
</dbReference>
<dbReference type="STRING" id="699246.HMPREF0868_0093"/>
<dbReference type="GO" id="GO:0008289">
    <property type="term" value="F:lipid binding"/>
    <property type="evidence" value="ECO:0007669"/>
    <property type="project" value="UniProtKB-KW"/>
</dbReference>
<comment type="domain">
    <text evidence="8">Domain I is involved in oligomerization and binding regulators, domain II is flexibile and of varying length in different bacteria, domain III forms the AAA+ region, while domain IV binds dsDNA.</text>
</comment>
<dbReference type="FunFam" id="3.40.50.300:FF:000668">
    <property type="entry name" value="Chromosomal replication initiator protein DnaA"/>
    <property type="match status" value="1"/>
</dbReference>
<dbReference type="InterPro" id="IPR027417">
    <property type="entry name" value="P-loop_NTPase"/>
</dbReference>
<comment type="subcellular location">
    <subcellularLocation>
        <location evidence="8">Cytoplasm</location>
    </subcellularLocation>
</comment>
<dbReference type="InterPro" id="IPR001957">
    <property type="entry name" value="Chromosome_initiator_DnaA"/>
</dbReference>
<reference evidence="15" key="1">
    <citation type="submission" date="2009-12" db="EMBL/GenBank/DDBJ databases">
        <title>Sequence of Clostridiales genomosp. BVAB3 str. UPII9-5.</title>
        <authorList>
            <person name="Madupu R."/>
            <person name="Durkin A.S."/>
            <person name="Torralba M."/>
            <person name="Methe B."/>
            <person name="Sutton G.G."/>
            <person name="Strausberg R.L."/>
            <person name="Nelson K.E."/>
        </authorList>
    </citation>
    <scope>NUCLEOTIDE SEQUENCE [LARGE SCALE GENOMIC DNA]</scope>
    <source>
        <strain evidence="15">UPII9-5</strain>
    </source>
</reference>
<dbReference type="InterPro" id="IPR038454">
    <property type="entry name" value="DnaA_N_sf"/>
</dbReference>
<feature type="binding site" evidence="8">
    <location>
        <position position="148"/>
    </location>
    <ligand>
        <name>ATP</name>
        <dbReference type="ChEBI" id="CHEBI:30616"/>
    </ligand>
</feature>
<proteinExistence type="inferred from homology"/>
<evidence type="ECO:0000256" key="4">
    <source>
        <dbReference type="ARBA" id="ARBA00022741"/>
    </source>
</evidence>
<protein>
    <recommendedName>
        <fullName evidence="8 9">Chromosomal replication initiator protein DnaA</fullName>
    </recommendedName>
</protein>
<dbReference type="InterPro" id="IPR024633">
    <property type="entry name" value="DnaA_N_dom"/>
</dbReference>
<comment type="caution">
    <text evidence="8">Lacks conserved residue(s) required for the propagation of feature annotation.</text>
</comment>
<evidence type="ECO:0000256" key="8">
    <source>
        <dbReference type="HAMAP-Rule" id="MF_00377"/>
    </source>
</evidence>
<feature type="binding site" evidence="8">
    <location>
        <position position="144"/>
    </location>
    <ligand>
        <name>ATP</name>
        <dbReference type="ChEBI" id="CHEBI:30616"/>
    </ligand>
</feature>
<dbReference type="InterPro" id="IPR018312">
    <property type="entry name" value="Chromosome_initiator_DnaA_CS"/>
</dbReference>
<comment type="similarity">
    <text evidence="1 8 11">Belongs to the DnaA family.</text>
</comment>
<dbReference type="InterPro" id="IPR010921">
    <property type="entry name" value="Trp_repressor/repl_initiator"/>
</dbReference>
<dbReference type="OrthoDB" id="9807019at2"/>
<dbReference type="SMART" id="SM00760">
    <property type="entry name" value="Bac_DnaA_C"/>
    <property type="match status" value="1"/>
</dbReference>
<evidence type="ECO:0000256" key="9">
    <source>
        <dbReference type="NCBIfam" id="TIGR00362"/>
    </source>
</evidence>
<dbReference type="KEGG" id="clo:HMPREF0868_0093"/>
<feature type="binding site" evidence="8">
    <location>
        <position position="146"/>
    </location>
    <ligand>
        <name>ATP</name>
        <dbReference type="ChEBI" id="CHEBI:30616"/>
    </ligand>
</feature>
<gene>
    <name evidence="8 14" type="primary">dnaA</name>
    <name evidence="14" type="ordered locus">HMPREF0868_0093</name>
</gene>
<feature type="region of interest" description="Domain IV, binds dsDNA" evidence="8">
    <location>
        <begin position="317"/>
        <end position="438"/>
    </location>
</feature>
<dbReference type="CDD" id="cd00009">
    <property type="entry name" value="AAA"/>
    <property type="match status" value="1"/>
</dbReference>
<dbReference type="SMART" id="SM00382">
    <property type="entry name" value="AAA"/>
    <property type="match status" value="1"/>
</dbReference>
<evidence type="ECO:0000256" key="10">
    <source>
        <dbReference type="RuleBase" id="RU000577"/>
    </source>
</evidence>
<dbReference type="GO" id="GO:0006270">
    <property type="term" value="P:DNA replication initiation"/>
    <property type="evidence" value="ECO:0007669"/>
    <property type="project" value="UniProtKB-UniRule"/>
</dbReference>
<feature type="region of interest" description="Domain I, interacts with DnaA modulators" evidence="8">
    <location>
        <begin position="1"/>
        <end position="85"/>
    </location>
</feature>
<accession>D3QZT8</accession>
<dbReference type="SUPFAM" id="SSF48295">
    <property type="entry name" value="TrpR-like"/>
    <property type="match status" value="1"/>
</dbReference>
<keyword evidence="6 8" id="KW-0446">Lipid-binding</keyword>
<dbReference type="Gene3D" id="3.40.50.300">
    <property type="entry name" value="P-loop containing nucleotide triphosphate hydrolases"/>
    <property type="match status" value="1"/>
</dbReference>
<dbReference type="HAMAP" id="MF_00377">
    <property type="entry name" value="DnaA_bact"/>
    <property type="match status" value="1"/>
</dbReference>
<dbReference type="CDD" id="cd06571">
    <property type="entry name" value="Bac_DnaA_C"/>
    <property type="match status" value="1"/>
</dbReference>
<dbReference type="Pfam" id="PF11638">
    <property type="entry name" value="DnaA_N"/>
    <property type="match status" value="1"/>
</dbReference>
<dbReference type="PRINTS" id="PR00051">
    <property type="entry name" value="DNAA"/>
</dbReference>
<dbReference type="InterPro" id="IPR013317">
    <property type="entry name" value="DnaA_dom"/>
</dbReference>
<dbReference type="PROSITE" id="PS01008">
    <property type="entry name" value="DNAA"/>
    <property type="match status" value="1"/>
</dbReference>
<dbReference type="Gene3D" id="1.10.8.60">
    <property type="match status" value="1"/>
</dbReference>
<dbReference type="HOGENOM" id="CLU_026910_3_1_9"/>
<feature type="binding site" evidence="8">
    <location>
        <position position="147"/>
    </location>
    <ligand>
        <name>ATP</name>
        <dbReference type="ChEBI" id="CHEBI:30616"/>
    </ligand>
</feature>
<name>D3QZT8_MAGIU</name>
<dbReference type="Proteomes" id="UP000008234">
    <property type="component" value="Chromosome"/>
</dbReference>
<dbReference type="PANTHER" id="PTHR30050">
    <property type="entry name" value="CHROMOSOMAL REPLICATION INITIATOR PROTEIN DNAA"/>
    <property type="match status" value="1"/>
</dbReference>
<dbReference type="EMBL" id="CP001850">
    <property type="protein sequence ID" value="ADC91834.1"/>
    <property type="molecule type" value="Genomic_DNA"/>
</dbReference>
<evidence type="ECO:0000313" key="15">
    <source>
        <dbReference type="Proteomes" id="UP000008234"/>
    </source>
</evidence>
<evidence type="ECO:0000256" key="5">
    <source>
        <dbReference type="ARBA" id="ARBA00022840"/>
    </source>
</evidence>
<dbReference type="Gene3D" id="1.10.1750.10">
    <property type="match status" value="1"/>
</dbReference>
<evidence type="ECO:0000256" key="6">
    <source>
        <dbReference type="ARBA" id="ARBA00023121"/>
    </source>
</evidence>